<accession>A0ABP1QZS0</accession>
<organism evidence="2 3">
    <name type="scientific">Orchesella dallaii</name>
    <dbReference type="NCBI Taxonomy" id="48710"/>
    <lineage>
        <taxon>Eukaryota</taxon>
        <taxon>Metazoa</taxon>
        <taxon>Ecdysozoa</taxon>
        <taxon>Arthropoda</taxon>
        <taxon>Hexapoda</taxon>
        <taxon>Collembola</taxon>
        <taxon>Entomobryomorpha</taxon>
        <taxon>Entomobryoidea</taxon>
        <taxon>Orchesellidae</taxon>
        <taxon>Orchesellinae</taxon>
        <taxon>Orchesella</taxon>
    </lineage>
</organism>
<reference evidence="2 3" key="1">
    <citation type="submission" date="2024-08" db="EMBL/GenBank/DDBJ databases">
        <authorList>
            <person name="Cucini C."/>
            <person name="Frati F."/>
        </authorList>
    </citation>
    <scope>NUCLEOTIDE SEQUENCE [LARGE SCALE GENOMIC DNA]</scope>
</reference>
<dbReference type="PANTHER" id="PTHR24416">
    <property type="entry name" value="TYROSINE-PROTEIN KINASE RECEPTOR"/>
    <property type="match status" value="1"/>
</dbReference>
<evidence type="ECO:0000259" key="1">
    <source>
        <dbReference type="PROSITE" id="PS50011"/>
    </source>
</evidence>
<dbReference type="Pfam" id="PF07714">
    <property type="entry name" value="PK_Tyr_Ser-Thr"/>
    <property type="match status" value="1"/>
</dbReference>
<dbReference type="CDD" id="cd00192">
    <property type="entry name" value="PTKc"/>
    <property type="match status" value="1"/>
</dbReference>
<dbReference type="PANTHER" id="PTHR24416:SF600">
    <property type="entry name" value="PDGF- AND VEGF-RECEPTOR RELATED, ISOFORM J"/>
    <property type="match status" value="1"/>
</dbReference>
<proteinExistence type="predicted"/>
<evidence type="ECO:0000313" key="3">
    <source>
        <dbReference type="Proteomes" id="UP001642540"/>
    </source>
</evidence>
<dbReference type="EMBL" id="CAXLJM020000048">
    <property type="protein sequence ID" value="CAL8112567.1"/>
    <property type="molecule type" value="Genomic_DNA"/>
</dbReference>
<dbReference type="Gene3D" id="1.10.510.10">
    <property type="entry name" value="Transferase(Phosphotransferase) domain 1"/>
    <property type="match status" value="1"/>
</dbReference>
<evidence type="ECO:0000313" key="2">
    <source>
        <dbReference type="EMBL" id="CAL8112567.1"/>
    </source>
</evidence>
<dbReference type="InterPro" id="IPR011009">
    <property type="entry name" value="Kinase-like_dom_sf"/>
</dbReference>
<gene>
    <name evidence="2" type="ORF">ODALV1_LOCUS15704</name>
</gene>
<dbReference type="PROSITE" id="PS50011">
    <property type="entry name" value="PROTEIN_KINASE_DOM"/>
    <property type="match status" value="1"/>
</dbReference>
<feature type="domain" description="Protein kinase" evidence="1">
    <location>
        <begin position="1"/>
        <end position="240"/>
    </location>
</feature>
<dbReference type="InterPro" id="IPR001245">
    <property type="entry name" value="Ser-Thr/Tyr_kinase_cat_dom"/>
</dbReference>
<dbReference type="Proteomes" id="UP001642540">
    <property type="component" value="Unassembled WGS sequence"/>
</dbReference>
<dbReference type="PROSITE" id="PS00109">
    <property type="entry name" value="PROTEIN_KINASE_TYR"/>
    <property type="match status" value="1"/>
</dbReference>
<sequence length="253" mass="29071">MEYCQHGSLEAHLKANRSNFVNFVQKGKLNEPKLLLTPEEYYVFDSGDTANYIGVKAVIDTKSQDNNEMEFNITQLITWSIEIAEGMEYLASKRVIHGDLSARNILLSSNYATKISDFGLSRKMYCYSQYTRNGNDPLPWRWLALESLKSLEFSTASDVWSYGILLWEIFTLGEQPYPGMASLSNNFIVNLEQGVRPTIPQYATTDCYNIMASCWDENPKRRPTFSQLISNLKVVQDSYFDKEKLPQQEISFL</sequence>
<dbReference type="SUPFAM" id="SSF56112">
    <property type="entry name" value="Protein kinase-like (PK-like)"/>
    <property type="match status" value="1"/>
</dbReference>
<dbReference type="InterPro" id="IPR008266">
    <property type="entry name" value="Tyr_kinase_AS"/>
</dbReference>
<dbReference type="InterPro" id="IPR050122">
    <property type="entry name" value="RTK"/>
</dbReference>
<comment type="caution">
    <text evidence="2">The sequence shown here is derived from an EMBL/GenBank/DDBJ whole genome shotgun (WGS) entry which is preliminary data.</text>
</comment>
<protein>
    <recommendedName>
        <fullName evidence="1">Protein kinase domain-containing protein</fullName>
    </recommendedName>
</protein>
<name>A0ABP1QZS0_9HEXA</name>
<keyword evidence="3" id="KW-1185">Reference proteome</keyword>
<dbReference type="InterPro" id="IPR000719">
    <property type="entry name" value="Prot_kinase_dom"/>
</dbReference>